<protein>
    <recommendedName>
        <fullName evidence="1">PPM-type phosphatase domain-containing protein</fullName>
    </recommendedName>
</protein>
<dbReference type="InterPro" id="IPR001932">
    <property type="entry name" value="PPM-type_phosphatase-like_dom"/>
</dbReference>
<evidence type="ECO:0000259" key="1">
    <source>
        <dbReference type="SMART" id="SM00332"/>
    </source>
</evidence>
<dbReference type="Pfam" id="PF13672">
    <property type="entry name" value="PP2C_2"/>
    <property type="match status" value="1"/>
</dbReference>
<sequence>MEKWEIFQWKKSLEEKRIVLPNATVGKSYRQELDLSAAEWNEVIISNINGLEHTGLAYDTESNTLTGIPLVSADLKLVFNLIIAGESMEKKVPFAINPDPRSLWKTIDTDRDDPWWKPDEFLSQQALGSKSLVAASKRGRAHANVGKFREDHYACATAGKRGWHTIAVSDGAGSADLSRLGSKIACEAAVSYFRQLSDSAFDELETLVNGTTLPIAQPLEQKLQELAVKLLSPAALEVHGELSRKAISIDASLADLHATLALCLIKQFQNAWVILTFSVGDCPIGLISSNEEEVSVLNWLDTGEYGGATRFLTMPEILEQPDFHTRFSARIVSDFSYLMMMSDGIYDAKFETAFNLSQPKIWKQLIADLKGENPDGHQVDLVKENPDVATQLSSWMDFWSTGNHDDRTLVIIY</sequence>
<dbReference type="OrthoDB" id="963478at2"/>
<name>A0A1D7QMA6_9SPHI</name>
<dbReference type="Gene3D" id="3.60.40.10">
    <property type="entry name" value="PPM-type phosphatase domain"/>
    <property type="match status" value="1"/>
</dbReference>
<dbReference type="InterPro" id="IPR036457">
    <property type="entry name" value="PPM-type-like_dom_sf"/>
</dbReference>
<dbReference type="KEGG" id="psty:BFS30_23145"/>
<dbReference type="AlphaFoldDB" id="A0A1D7QMA6"/>
<dbReference type="EMBL" id="CP017141">
    <property type="protein sequence ID" value="AOM79802.1"/>
    <property type="molecule type" value="Genomic_DNA"/>
</dbReference>
<gene>
    <name evidence="2" type="ORF">BFS30_23145</name>
</gene>
<organism evidence="2 3">
    <name type="scientific">Pedobacter steynii</name>
    <dbReference type="NCBI Taxonomy" id="430522"/>
    <lineage>
        <taxon>Bacteria</taxon>
        <taxon>Pseudomonadati</taxon>
        <taxon>Bacteroidota</taxon>
        <taxon>Sphingobacteriia</taxon>
        <taxon>Sphingobacteriales</taxon>
        <taxon>Sphingobacteriaceae</taxon>
        <taxon>Pedobacter</taxon>
    </lineage>
</organism>
<dbReference type="Proteomes" id="UP000094313">
    <property type="component" value="Chromosome"/>
</dbReference>
<keyword evidence="3" id="KW-1185">Reference proteome</keyword>
<reference evidence="2 3" key="1">
    <citation type="submission" date="2016-08" db="EMBL/GenBank/DDBJ databases">
        <authorList>
            <person name="Seilhamer J.J."/>
        </authorList>
    </citation>
    <scope>NUCLEOTIDE SEQUENCE [LARGE SCALE GENOMIC DNA]</scope>
    <source>
        <strain evidence="2 3">DX4</strain>
    </source>
</reference>
<evidence type="ECO:0000313" key="2">
    <source>
        <dbReference type="EMBL" id="AOM79802.1"/>
    </source>
</evidence>
<accession>A0A1D7QMA6</accession>
<dbReference type="SMART" id="SM00332">
    <property type="entry name" value="PP2Cc"/>
    <property type="match status" value="1"/>
</dbReference>
<dbReference type="SUPFAM" id="SSF81606">
    <property type="entry name" value="PP2C-like"/>
    <property type="match status" value="1"/>
</dbReference>
<feature type="domain" description="PPM-type phosphatase" evidence="1">
    <location>
        <begin position="124"/>
        <end position="412"/>
    </location>
</feature>
<proteinExistence type="predicted"/>
<evidence type="ECO:0000313" key="3">
    <source>
        <dbReference type="Proteomes" id="UP000094313"/>
    </source>
</evidence>
<dbReference type="RefSeq" id="WP_069381464.1">
    <property type="nucleotide sequence ID" value="NZ_CP017141.1"/>
</dbReference>